<dbReference type="InterPro" id="IPR029063">
    <property type="entry name" value="SAM-dependent_MTases_sf"/>
</dbReference>
<dbReference type="GO" id="GO:0046983">
    <property type="term" value="F:protein dimerization activity"/>
    <property type="evidence" value="ECO:0007669"/>
    <property type="project" value="InterPro"/>
</dbReference>
<dbReference type="EMBL" id="FOTL01000001">
    <property type="protein sequence ID" value="SFL15075.1"/>
    <property type="molecule type" value="Genomic_DNA"/>
</dbReference>
<reference evidence="6 8" key="1">
    <citation type="journal article" date="2016" name="Genome Announc.">
        <title>Draft Genome Sequence of the Rumen Methanogen Methanobrevibacter olleyae YLM1.</title>
        <authorList>
            <person name="Kelly W.J."/>
            <person name="Li D."/>
            <person name="Lambie S.C."/>
            <person name="Cox F."/>
            <person name="Attwood G.T."/>
            <person name="Altermann E."/>
            <person name="Leahy S.C."/>
        </authorList>
    </citation>
    <scope>NUCLEOTIDE SEQUENCE [LARGE SCALE GENOMIC DNA]</scope>
    <source>
        <strain evidence="6 8">YLM1</strain>
    </source>
</reference>
<organism evidence="6 8">
    <name type="scientific">Methanobrevibacter olleyae</name>
    <dbReference type="NCBI Taxonomy" id="294671"/>
    <lineage>
        <taxon>Archaea</taxon>
        <taxon>Methanobacteriati</taxon>
        <taxon>Methanobacteriota</taxon>
        <taxon>Methanomada group</taxon>
        <taxon>Methanobacteria</taxon>
        <taxon>Methanobacteriales</taxon>
        <taxon>Methanobacteriaceae</taxon>
        <taxon>Methanobrevibacter</taxon>
    </lineage>
</organism>
<dbReference type="Proteomes" id="UP000183442">
    <property type="component" value="Unassembled WGS sequence"/>
</dbReference>
<dbReference type="CDD" id="cd02440">
    <property type="entry name" value="AdoMet_MTases"/>
    <property type="match status" value="1"/>
</dbReference>
<dbReference type="PATRIC" id="fig|294671.3.peg.1404"/>
<reference evidence="7" key="4">
    <citation type="submission" date="2016-10" db="EMBL/GenBank/DDBJ databases">
        <authorList>
            <person name="de Groot N.N."/>
        </authorList>
    </citation>
    <scope>NUCLEOTIDE SEQUENCE [LARGE SCALE GENOMIC DNA]</scope>
    <source>
        <strain evidence="7">DSM 16632</strain>
    </source>
</reference>
<dbReference type="STRING" id="294671.YLM1_1346"/>
<dbReference type="EMBL" id="CP014265">
    <property type="protein sequence ID" value="AMK15903.1"/>
    <property type="molecule type" value="Genomic_DNA"/>
</dbReference>
<reference evidence="9" key="3">
    <citation type="submission" date="2016-10" db="EMBL/GenBank/DDBJ databases">
        <authorList>
            <person name="Varghese N."/>
        </authorList>
    </citation>
    <scope>NUCLEOTIDE SEQUENCE [LARGE SCALE GENOMIC DNA]</scope>
    <source>
        <strain evidence="9">DSM 16632</strain>
    </source>
</reference>
<keyword evidence="1 6" id="KW-0489">Methyltransferase</keyword>
<evidence type="ECO:0000259" key="4">
    <source>
        <dbReference type="Pfam" id="PF00891"/>
    </source>
</evidence>
<dbReference type="InterPro" id="IPR012967">
    <property type="entry name" value="COMT_dimerisation"/>
</dbReference>
<keyword evidence="2 6" id="KW-0808">Transferase</keyword>
<dbReference type="SUPFAM" id="SSF53335">
    <property type="entry name" value="S-adenosyl-L-methionine-dependent methyltransferases"/>
    <property type="match status" value="1"/>
</dbReference>
<keyword evidence="8" id="KW-1185">Reference proteome</keyword>
<dbReference type="Pfam" id="PF08100">
    <property type="entry name" value="Dimerisation"/>
    <property type="match status" value="1"/>
</dbReference>
<evidence type="ECO:0000259" key="5">
    <source>
        <dbReference type="Pfam" id="PF08100"/>
    </source>
</evidence>
<proteinExistence type="predicted"/>
<dbReference type="InterPro" id="IPR016461">
    <property type="entry name" value="COMT-like"/>
</dbReference>
<evidence type="ECO:0000256" key="2">
    <source>
        <dbReference type="ARBA" id="ARBA00022679"/>
    </source>
</evidence>
<dbReference type="Gene3D" id="1.10.10.10">
    <property type="entry name" value="Winged helix-like DNA-binding domain superfamily/Winged helix DNA-binding domain"/>
    <property type="match status" value="1"/>
</dbReference>
<name>A0A126R0K2_METOL</name>
<gene>
    <name evidence="7" type="ORF">SAMN02910297_00023</name>
    <name evidence="6" type="ORF">YLM1_1346</name>
</gene>
<dbReference type="InterPro" id="IPR036388">
    <property type="entry name" value="WH-like_DNA-bd_sf"/>
</dbReference>
<dbReference type="InterPro" id="IPR001077">
    <property type="entry name" value="COMT_C"/>
</dbReference>
<feature type="domain" description="O-methyltransferase dimerisation" evidence="5">
    <location>
        <begin position="23"/>
        <end position="95"/>
    </location>
</feature>
<evidence type="ECO:0000313" key="7">
    <source>
        <dbReference type="EMBL" id="SFL15075.1"/>
    </source>
</evidence>
<reference evidence="8" key="2">
    <citation type="submission" date="2016-02" db="EMBL/GenBank/DDBJ databases">
        <title>The draft genome sequence of the rumen methanogen Methanobrevibacter olleyae YLM1.</title>
        <authorList>
            <consortium name="New Zealand Agricultural Greenhouse Gas Research Centre/Pastoral Greenhouse Gas Research Consortium"/>
            <person name="Kelly W.J."/>
            <person name="Li D."/>
            <person name="Lambie S.C."/>
            <person name="Attwood G.T."/>
            <person name="Altermann E."/>
            <person name="Leahy S.C."/>
        </authorList>
    </citation>
    <scope>NUCLEOTIDE SEQUENCE [LARGE SCALE GENOMIC DNA]</scope>
    <source>
        <strain evidence="8">YLM1</strain>
    </source>
</reference>
<dbReference type="RefSeq" id="WP_158499601.1">
    <property type="nucleotide sequence ID" value="NZ_CP014265.1"/>
</dbReference>
<evidence type="ECO:0000313" key="6">
    <source>
        <dbReference type="EMBL" id="AMK15903.1"/>
    </source>
</evidence>
<protein>
    <submittedName>
        <fullName evidence="7">Dimerisation domain-containing protein</fullName>
    </submittedName>
    <submittedName>
        <fullName evidence="6">O-methyltransferase</fullName>
    </submittedName>
</protein>
<dbReference type="AlphaFoldDB" id="A0A126R0K2"/>
<evidence type="ECO:0000256" key="1">
    <source>
        <dbReference type="ARBA" id="ARBA00022603"/>
    </source>
</evidence>
<dbReference type="Gene3D" id="3.40.50.150">
    <property type="entry name" value="Vaccinia Virus protein VP39"/>
    <property type="match status" value="1"/>
</dbReference>
<sequence>MDIMEEPSISVLEFERILNFATKGIKVFNIIKASVNMGLFDVLEKEHSCLELSNKFSIDYDVFYYILESLVKLGLIEENNGNYKNKEISNIYLNSNSHFQRKTIIKSLNQPLAYWNDLENILHSKEIKQDENFFKFIIKAMAEDAVSGELQETLNIVKNYVEFKNSKTLLDIGGGHGLYAIGFKKLNPNLKAFVFDFPDVLTETKNFCDKYNSDIILIPGNFYEDDLEGSYDIIFSSYNPGGKNAKIAEKIYNSLNINGLFINKQYFPTKKELNLDDILNNLEWNFTNFDKSNKGKIRYTFKNDLSYDSYLKNLENLGFDILDIFPINHHNASFGTTAEDKIIIAKKVR</sequence>
<dbReference type="KEGG" id="mol:YLM1_1346"/>
<dbReference type="Proteomes" id="UP000066376">
    <property type="component" value="Chromosome"/>
</dbReference>
<accession>A0A126R0K2</accession>
<evidence type="ECO:0000313" key="9">
    <source>
        <dbReference type="Proteomes" id="UP000183442"/>
    </source>
</evidence>
<evidence type="ECO:0000256" key="3">
    <source>
        <dbReference type="ARBA" id="ARBA00022691"/>
    </source>
</evidence>
<dbReference type="PANTHER" id="PTHR11746">
    <property type="entry name" value="O-METHYLTRANSFERASE"/>
    <property type="match status" value="1"/>
</dbReference>
<feature type="domain" description="O-methyltransferase C-terminal" evidence="4">
    <location>
        <begin position="127"/>
        <end position="229"/>
    </location>
</feature>
<dbReference type="GO" id="GO:0032259">
    <property type="term" value="P:methylation"/>
    <property type="evidence" value="ECO:0007669"/>
    <property type="project" value="UniProtKB-KW"/>
</dbReference>
<dbReference type="GeneID" id="28489656"/>
<evidence type="ECO:0000313" key="8">
    <source>
        <dbReference type="Proteomes" id="UP000066376"/>
    </source>
</evidence>
<keyword evidence="3" id="KW-0949">S-adenosyl-L-methionine</keyword>
<dbReference type="OrthoDB" id="146767at2157"/>
<dbReference type="GO" id="GO:0008171">
    <property type="term" value="F:O-methyltransferase activity"/>
    <property type="evidence" value="ECO:0007669"/>
    <property type="project" value="InterPro"/>
</dbReference>
<dbReference type="Pfam" id="PF00891">
    <property type="entry name" value="Methyltransf_2"/>
    <property type="match status" value="1"/>
</dbReference>
<dbReference type="PROSITE" id="PS51683">
    <property type="entry name" value="SAM_OMT_II"/>
    <property type="match status" value="1"/>
</dbReference>